<proteinExistence type="inferred from homology"/>
<dbReference type="SUPFAM" id="SSF56655">
    <property type="entry name" value="Carbohydrate phosphatase"/>
    <property type="match status" value="1"/>
</dbReference>
<dbReference type="InterPro" id="IPR020583">
    <property type="entry name" value="Inositol_monoP_metal-BS"/>
</dbReference>
<feature type="binding site" evidence="6">
    <location>
        <position position="73"/>
    </location>
    <ligand>
        <name>Mg(2+)</name>
        <dbReference type="ChEBI" id="CHEBI:18420"/>
        <label>1</label>
        <note>catalytic</note>
    </ligand>
</feature>
<keyword evidence="4" id="KW-0378">Hydrolase</keyword>
<feature type="binding site" evidence="6">
    <location>
        <position position="91"/>
    </location>
    <ligand>
        <name>Mg(2+)</name>
        <dbReference type="ChEBI" id="CHEBI:18420"/>
        <label>1</label>
        <note>catalytic</note>
    </ligand>
</feature>
<dbReference type="PANTHER" id="PTHR43200:SF6">
    <property type="entry name" value="3'(2'),5'-BISPHOSPHATE NUCLEOTIDASE"/>
    <property type="match status" value="1"/>
</dbReference>
<dbReference type="Gene3D" id="3.40.190.80">
    <property type="match status" value="1"/>
</dbReference>
<dbReference type="PRINTS" id="PR00377">
    <property type="entry name" value="IMPHPHTASES"/>
</dbReference>
<evidence type="ECO:0000256" key="4">
    <source>
        <dbReference type="ARBA" id="ARBA00022801"/>
    </source>
</evidence>
<name>A0A7X9IJB8_9DELT</name>
<dbReference type="AlphaFoldDB" id="A0A7X9IJB8"/>
<evidence type="ECO:0000313" key="8">
    <source>
        <dbReference type="Proteomes" id="UP000524246"/>
    </source>
</evidence>
<feature type="binding site" evidence="6">
    <location>
        <position position="213"/>
    </location>
    <ligand>
        <name>Mg(2+)</name>
        <dbReference type="ChEBI" id="CHEBI:18420"/>
        <label>1</label>
        <note>catalytic</note>
    </ligand>
</feature>
<protein>
    <submittedName>
        <fullName evidence="7">Inositol monophosphatase family protein</fullName>
    </submittedName>
</protein>
<evidence type="ECO:0000313" key="7">
    <source>
        <dbReference type="EMBL" id="NMC62938.1"/>
    </source>
</evidence>
<dbReference type="Pfam" id="PF00459">
    <property type="entry name" value="Inositol_P"/>
    <property type="match status" value="1"/>
</dbReference>
<dbReference type="GO" id="GO:0000105">
    <property type="term" value="P:L-histidine biosynthetic process"/>
    <property type="evidence" value="ECO:0007669"/>
    <property type="project" value="TreeGrafter"/>
</dbReference>
<comment type="similarity">
    <text evidence="2">Belongs to the inositol monophosphatase superfamily.</text>
</comment>
<feature type="binding site" evidence="6">
    <location>
        <position position="92"/>
    </location>
    <ligand>
        <name>Mg(2+)</name>
        <dbReference type="ChEBI" id="CHEBI:18420"/>
        <label>1</label>
        <note>catalytic</note>
    </ligand>
</feature>
<dbReference type="Proteomes" id="UP000524246">
    <property type="component" value="Unassembled WGS sequence"/>
</dbReference>
<comment type="cofactor">
    <cofactor evidence="1 6">
        <name>Mg(2+)</name>
        <dbReference type="ChEBI" id="CHEBI:18420"/>
    </cofactor>
</comment>
<dbReference type="GO" id="GO:0046872">
    <property type="term" value="F:metal ion binding"/>
    <property type="evidence" value="ECO:0007669"/>
    <property type="project" value="UniProtKB-KW"/>
</dbReference>
<dbReference type="InterPro" id="IPR000760">
    <property type="entry name" value="Inositol_monophosphatase-like"/>
</dbReference>
<dbReference type="CDD" id="cd01641">
    <property type="entry name" value="Bacterial_IMPase_like_1"/>
    <property type="match status" value="1"/>
</dbReference>
<sequence>MTALSKSDFRDIKHFMQVLASESSNLISRYFKKNLRIEAKADNTPVTIADRLTEERLRSIIEKEFPSHGIIGEEFGAKNEDAEFTWVLDPIDGTKSFISGAFDFGTLVALLENGQPILGMINQPILKELMIGDGETTTLNEEVVHVRECKGLSEATLVTWDLHKVGDYQDAGGFNELVKQVMSARTWGNCYGYALLASGFVDISLDPIMSPWDIMALIPIVRGAGGVITDYYGADPVKAKSIVAASPNLHSKVISILGKGDS</sequence>
<organism evidence="7 8">
    <name type="scientific">SAR324 cluster bacterium</name>
    <dbReference type="NCBI Taxonomy" id="2024889"/>
    <lineage>
        <taxon>Bacteria</taxon>
        <taxon>Deltaproteobacteria</taxon>
        <taxon>SAR324 cluster</taxon>
    </lineage>
</organism>
<evidence type="ECO:0000256" key="1">
    <source>
        <dbReference type="ARBA" id="ARBA00001946"/>
    </source>
</evidence>
<dbReference type="PANTHER" id="PTHR43200">
    <property type="entry name" value="PHOSPHATASE"/>
    <property type="match status" value="1"/>
</dbReference>
<feature type="binding site" evidence="6">
    <location>
        <position position="89"/>
    </location>
    <ligand>
        <name>Mg(2+)</name>
        <dbReference type="ChEBI" id="CHEBI:18420"/>
        <label>1</label>
        <note>catalytic</note>
    </ligand>
</feature>
<evidence type="ECO:0000256" key="2">
    <source>
        <dbReference type="ARBA" id="ARBA00009759"/>
    </source>
</evidence>
<dbReference type="PROSITE" id="PS00629">
    <property type="entry name" value="IMP_1"/>
    <property type="match status" value="1"/>
</dbReference>
<evidence type="ECO:0000256" key="6">
    <source>
        <dbReference type="PIRSR" id="PIRSR600760-2"/>
    </source>
</evidence>
<evidence type="ECO:0000256" key="3">
    <source>
        <dbReference type="ARBA" id="ARBA00022723"/>
    </source>
</evidence>
<dbReference type="Gene3D" id="3.30.540.10">
    <property type="entry name" value="Fructose-1,6-Bisphosphatase, subunit A, domain 1"/>
    <property type="match status" value="1"/>
</dbReference>
<gene>
    <name evidence="7" type="ORF">GYA55_07190</name>
</gene>
<reference evidence="7 8" key="1">
    <citation type="journal article" date="2020" name="Biotechnol. Biofuels">
        <title>New insights from the biogas microbiome by comprehensive genome-resolved metagenomics of nearly 1600 species originating from multiple anaerobic digesters.</title>
        <authorList>
            <person name="Campanaro S."/>
            <person name="Treu L."/>
            <person name="Rodriguez-R L.M."/>
            <person name="Kovalovszki A."/>
            <person name="Ziels R.M."/>
            <person name="Maus I."/>
            <person name="Zhu X."/>
            <person name="Kougias P.G."/>
            <person name="Basile A."/>
            <person name="Luo G."/>
            <person name="Schluter A."/>
            <person name="Konstantinidis K.T."/>
            <person name="Angelidaki I."/>
        </authorList>
    </citation>
    <scope>NUCLEOTIDE SEQUENCE [LARGE SCALE GENOMIC DNA]</scope>
    <source>
        <strain evidence="7">AS27yjCOA_65</strain>
    </source>
</reference>
<dbReference type="EMBL" id="JAAZON010000317">
    <property type="protein sequence ID" value="NMC62938.1"/>
    <property type="molecule type" value="Genomic_DNA"/>
</dbReference>
<accession>A0A7X9IJB8</accession>
<evidence type="ECO:0000256" key="5">
    <source>
        <dbReference type="ARBA" id="ARBA00022842"/>
    </source>
</evidence>
<dbReference type="InterPro" id="IPR051090">
    <property type="entry name" value="Inositol_monoP_superfamily"/>
</dbReference>
<keyword evidence="3 6" id="KW-0479">Metal-binding</keyword>
<dbReference type="GO" id="GO:0016791">
    <property type="term" value="F:phosphatase activity"/>
    <property type="evidence" value="ECO:0007669"/>
    <property type="project" value="UniProtKB-ARBA"/>
</dbReference>
<comment type="caution">
    <text evidence="7">The sequence shown here is derived from an EMBL/GenBank/DDBJ whole genome shotgun (WGS) entry which is preliminary data.</text>
</comment>
<keyword evidence="5 6" id="KW-0460">Magnesium</keyword>